<evidence type="ECO:0000256" key="10">
    <source>
        <dbReference type="ARBA" id="ARBA00047761"/>
    </source>
</evidence>
<dbReference type="eggNOG" id="KOG1872">
    <property type="taxonomic scope" value="Eukaryota"/>
</dbReference>
<keyword evidence="15" id="KW-1185">Reference proteome</keyword>
<dbReference type="Gene3D" id="3.40.50.1000">
    <property type="entry name" value="HAD superfamily/HAD-like"/>
    <property type="match status" value="1"/>
</dbReference>
<dbReference type="SUPFAM" id="SSF56784">
    <property type="entry name" value="HAD-like"/>
    <property type="match status" value="1"/>
</dbReference>
<dbReference type="GO" id="GO:0090364">
    <property type="term" value="P:regulation of proteasome assembly"/>
    <property type="evidence" value="ECO:0007669"/>
    <property type="project" value="InterPro"/>
</dbReference>
<dbReference type="EMBL" id="KQ241927">
    <property type="protein sequence ID" value="KNC82441.1"/>
    <property type="molecule type" value="Genomic_DNA"/>
</dbReference>
<evidence type="ECO:0000313" key="15">
    <source>
        <dbReference type="Proteomes" id="UP000054560"/>
    </source>
</evidence>
<dbReference type="EC" id="3.1.3.16" evidence="3"/>
<evidence type="ECO:0000256" key="7">
    <source>
        <dbReference type="ARBA" id="ARBA00022912"/>
    </source>
</evidence>
<dbReference type="NCBIfam" id="TIGR02245">
    <property type="entry name" value="HAD_IIID1"/>
    <property type="match status" value="1"/>
</dbReference>
<dbReference type="Pfam" id="PF03031">
    <property type="entry name" value="NIF"/>
    <property type="match status" value="1"/>
</dbReference>
<dbReference type="Proteomes" id="UP000054560">
    <property type="component" value="Unassembled WGS sequence"/>
</dbReference>
<evidence type="ECO:0000256" key="11">
    <source>
        <dbReference type="ARBA" id="ARBA00048336"/>
    </source>
</evidence>
<dbReference type="OrthoDB" id="1711508at2759"/>
<comment type="catalytic activity">
    <reaction evidence="11">
        <text>O-phospho-L-threonyl-[protein] + H2O = L-threonyl-[protein] + phosphate</text>
        <dbReference type="Rhea" id="RHEA:47004"/>
        <dbReference type="Rhea" id="RHEA-COMP:11060"/>
        <dbReference type="Rhea" id="RHEA-COMP:11605"/>
        <dbReference type="ChEBI" id="CHEBI:15377"/>
        <dbReference type="ChEBI" id="CHEBI:30013"/>
        <dbReference type="ChEBI" id="CHEBI:43474"/>
        <dbReference type="ChEBI" id="CHEBI:61977"/>
        <dbReference type="EC" id="3.1.3.16"/>
    </reaction>
</comment>
<keyword evidence="6" id="KW-0460">Magnesium</keyword>
<dbReference type="InterPro" id="IPR036412">
    <property type="entry name" value="HAD-like_sf"/>
</dbReference>
<dbReference type="FunFam" id="3.10.20.90:FF:000060">
    <property type="entry name" value="ubiquitin-like domain-containing CTD phosphatase 1"/>
    <property type="match status" value="1"/>
</dbReference>
<dbReference type="InterPro" id="IPR023214">
    <property type="entry name" value="HAD_sf"/>
</dbReference>
<gene>
    <name evidence="14" type="ORF">SARC_05273</name>
</gene>
<evidence type="ECO:0000256" key="6">
    <source>
        <dbReference type="ARBA" id="ARBA00022842"/>
    </source>
</evidence>
<dbReference type="PANTHER" id="PTHR48493:SF1">
    <property type="entry name" value="UBIQUITIN-LIKE DOMAIN-CONTAINING CTD PHOSPHATASE 1"/>
    <property type="match status" value="1"/>
</dbReference>
<dbReference type="Gene3D" id="3.10.20.90">
    <property type="entry name" value="Phosphatidylinositol 3-kinase Catalytic Subunit, Chain A, domain 1"/>
    <property type="match status" value="1"/>
</dbReference>
<dbReference type="InterPro" id="IPR004274">
    <property type="entry name" value="FCP1_dom"/>
</dbReference>
<evidence type="ECO:0000256" key="1">
    <source>
        <dbReference type="ARBA" id="ARBA00001946"/>
    </source>
</evidence>
<evidence type="ECO:0000256" key="4">
    <source>
        <dbReference type="ARBA" id="ARBA00022723"/>
    </source>
</evidence>
<feature type="domain" description="Ubiquitin-like" evidence="12">
    <location>
        <begin position="18"/>
        <end position="88"/>
    </location>
</feature>
<evidence type="ECO:0000256" key="9">
    <source>
        <dbReference type="ARBA" id="ARBA00032039"/>
    </source>
</evidence>
<dbReference type="PROSITE" id="PS50969">
    <property type="entry name" value="FCP1"/>
    <property type="match status" value="1"/>
</dbReference>
<name>A0A0L0G0T1_9EUKA</name>
<dbReference type="Pfam" id="PF00240">
    <property type="entry name" value="ubiquitin"/>
    <property type="match status" value="1"/>
</dbReference>
<evidence type="ECO:0000256" key="2">
    <source>
        <dbReference type="ARBA" id="ARBA00004123"/>
    </source>
</evidence>
<dbReference type="PANTHER" id="PTHR48493">
    <property type="entry name" value="UBIQUITIN-LIKE DOMAIN-CONTAINING CTD PHOSPHATASE 1"/>
    <property type="match status" value="1"/>
</dbReference>
<dbReference type="SMART" id="SM00577">
    <property type="entry name" value="CPDc"/>
    <property type="match status" value="1"/>
</dbReference>
<dbReference type="InterPro" id="IPR000626">
    <property type="entry name" value="Ubiquitin-like_dom"/>
</dbReference>
<protein>
    <recommendedName>
        <fullName evidence="3">protein-serine/threonine phosphatase</fullName>
        <ecNumber evidence="3">3.1.3.16</ecNumber>
    </recommendedName>
    <alternativeName>
        <fullName evidence="9">Nuclear proteasome inhibitor UBLCP1</fullName>
    </alternativeName>
</protein>
<evidence type="ECO:0000313" key="14">
    <source>
        <dbReference type="EMBL" id="KNC82441.1"/>
    </source>
</evidence>
<proteinExistence type="predicted"/>
<comment type="catalytic activity">
    <reaction evidence="10">
        <text>O-phospho-L-seryl-[protein] + H2O = L-seryl-[protein] + phosphate</text>
        <dbReference type="Rhea" id="RHEA:20629"/>
        <dbReference type="Rhea" id="RHEA-COMP:9863"/>
        <dbReference type="Rhea" id="RHEA-COMP:11604"/>
        <dbReference type="ChEBI" id="CHEBI:15377"/>
        <dbReference type="ChEBI" id="CHEBI:29999"/>
        <dbReference type="ChEBI" id="CHEBI:43474"/>
        <dbReference type="ChEBI" id="CHEBI:83421"/>
        <dbReference type="EC" id="3.1.3.16"/>
    </reaction>
</comment>
<keyword evidence="7" id="KW-0904">Protein phosphatase</keyword>
<evidence type="ECO:0000256" key="8">
    <source>
        <dbReference type="ARBA" id="ARBA00023242"/>
    </source>
</evidence>
<dbReference type="SUPFAM" id="SSF54236">
    <property type="entry name" value="Ubiquitin-like"/>
    <property type="match status" value="1"/>
</dbReference>
<evidence type="ECO:0000259" key="12">
    <source>
        <dbReference type="PROSITE" id="PS50053"/>
    </source>
</evidence>
<feature type="domain" description="FCP1 homology" evidence="13">
    <location>
        <begin position="139"/>
        <end position="300"/>
    </location>
</feature>
<dbReference type="SMART" id="SM00213">
    <property type="entry name" value="UBQ"/>
    <property type="match status" value="1"/>
</dbReference>
<evidence type="ECO:0000256" key="5">
    <source>
        <dbReference type="ARBA" id="ARBA00022801"/>
    </source>
</evidence>
<evidence type="ECO:0000256" key="3">
    <source>
        <dbReference type="ARBA" id="ARBA00013081"/>
    </source>
</evidence>
<dbReference type="InterPro" id="IPR029071">
    <property type="entry name" value="Ubiquitin-like_domsf"/>
</dbReference>
<organism evidence="14 15">
    <name type="scientific">Sphaeroforma arctica JP610</name>
    <dbReference type="NCBI Taxonomy" id="667725"/>
    <lineage>
        <taxon>Eukaryota</taxon>
        <taxon>Ichthyosporea</taxon>
        <taxon>Ichthyophonida</taxon>
        <taxon>Sphaeroforma</taxon>
    </lineage>
</organism>
<dbReference type="STRING" id="667725.A0A0L0G0T1"/>
<dbReference type="GO" id="GO:0005634">
    <property type="term" value="C:nucleus"/>
    <property type="evidence" value="ECO:0007669"/>
    <property type="project" value="UniProtKB-SubCell"/>
</dbReference>
<dbReference type="InterPro" id="IPR011943">
    <property type="entry name" value="HAD-SF_hydro_IIID"/>
</dbReference>
<keyword evidence="4" id="KW-0479">Metal-binding</keyword>
<keyword evidence="8" id="KW-0539">Nucleus</keyword>
<comment type="cofactor">
    <cofactor evidence="1">
        <name>Mg(2+)</name>
        <dbReference type="ChEBI" id="CHEBI:18420"/>
    </cofactor>
</comment>
<dbReference type="RefSeq" id="XP_014156343.1">
    <property type="nucleotide sequence ID" value="XM_014300868.1"/>
</dbReference>
<dbReference type="PROSITE" id="PS50053">
    <property type="entry name" value="UBIQUITIN_2"/>
    <property type="match status" value="1"/>
</dbReference>
<reference evidence="14 15" key="1">
    <citation type="submission" date="2011-02" db="EMBL/GenBank/DDBJ databases">
        <title>The Genome Sequence of Sphaeroforma arctica JP610.</title>
        <authorList>
            <consortium name="The Broad Institute Genome Sequencing Platform"/>
            <person name="Russ C."/>
            <person name="Cuomo C."/>
            <person name="Young S.K."/>
            <person name="Zeng Q."/>
            <person name="Gargeya S."/>
            <person name="Alvarado L."/>
            <person name="Berlin A."/>
            <person name="Chapman S.B."/>
            <person name="Chen Z."/>
            <person name="Freedman E."/>
            <person name="Gellesch M."/>
            <person name="Goldberg J."/>
            <person name="Griggs A."/>
            <person name="Gujja S."/>
            <person name="Heilman E."/>
            <person name="Heiman D."/>
            <person name="Howarth C."/>
            <person name="Mehta T."/>
            <person name="Neiman D."/>
            <person name="Pearson M."/>
            <person name="Roberts A."/>
            <person name="Saif S."/>
            <person name="Shea T."/>
            <person name="Shenoy N."/>
            <person name="Sisk P."/>
            <person name="Stolte C."/>
            <person name="Sykes S."/>
            <person name="White J."/>
            <person name="Yandava C."/>
            <person name="Burger G."/>
            <person name="Gray M.W."/>
            <person name="Holland P.W.H."/>
            <person name="King N."/>
            <person name="Lang F.B.F."/>
            <person name="Roger A.J."/>
            <person name="Ruiz-Trillo I."/>
            <person name="Haas B."/>
            <person name="Nusbaum C."/>
            <person name="Birren B."/>
        </authorList>
    </citation>
    <scope>NUCLEOTIDE SEQUENCE [LARGE SCALE GENOMIC DNA]</scope>
    <source>
        <strain evidence="14 15">JP610</strain>
    </source>
</reference>
<sequence length="323" mass="37299">MEDMVSSSESVCFIIKWNGSEYPINMPGTDTVVDLKVEVAQLTGVETHRQKILGLKLNRKPAPDDAQLQTLSIKPGSKVMMMGTRPENIIVTPEENYDDNVVNDFEIDSEVVAVVERTENLQKIKRRVEQYKIDVLQVPRKGKKLLVLDVDYTLFDHRSVVESFHHLMRPYLHEFLAAAYDYYDIVIWSATGMNWVETKMRLLGVLNNPSYKISFLLCARAMISVETAKRGVVNTKALGVVWGKFPEFYNSKQTIIFDDIRRNFLMNPQNGLRIKPFRDAMVNRATDNTLKRLAKYLVLIAELDSLEDLDHRHWKQYVRDRTG</sequence>
<evidence type="ECO:0000259" key="13">
    <source>
        <dbReference type="PROSITE" id="PS50969"/>
    </source>
</evidence>
<dbReference type="GeneID" id="25905777"/>
<comment type="subcellular location">
    <subcellularLocation>
        <location evidence="2">Nucleus</location>
    </subcellularLocation>
</comment>
<dbReference type="eggNOG" id="KOG1605">
    <property type="taxonomic scope" value="Eukaryota"/>
</dbReference>
<dbReference type="AlphaFoldDB" id="A0A0L0G0T1"/>
<dbReference type="GO" id="GO:0046872">
    <property type="term" value="F:metal ion binding"/>
    <property type="evidence" value="ECO:0007669"/>
    <property type="project" value="UniProtKB-KW"/>
</dbReference>
<keyword evidence="5" id="KW-0378">Hydrolase</keyword>
<dbReference type="InterPro" id="IPR051658">
    <property type="entry name" value="UBLCP1"/>
</dbReference>
<dbReference type="GO" id="GO:0004722">
    <property type="term" value="F:protein serine/threonine phosphatase activity"/>
    <property type="evidence" value="ECO:0007669"/>
    <property type="project" value="UniProtKB-EC"/>
</dbReference>
<accession>A0A0L0G0T1</accession>
<dbReference type="CDD" id="cd01813">
    <property type="entry name" value="Ubl_UBLCP1"/>
    <property type="match status" value="1"/>
</dbReference>